<dbReference type="PANTHER" id="PTHR30469">
    <property type="entry name" value="MULTIDRUG RESISTANCE PROTEIN MDTA"/>
    <property type="match status" value="1"/>
</dbReference>
<dbReference type="GO" id="GO:1990281">
    <property type="term" value="C:efflux pump complex"/>
    <property type="evidence" value="ECO:0007669"/>
    <property type="project" value="TreeGrafter"/>
</dbReference>
<evidence type="ECO:0000256" key="3">
    <source>
        <dbReference type="SAM" id="Coils"/>
    </source>
</evidence>
<evidence type="ECO:0000256" key="1">
    <source>
        <dbReference type="ARBA" id="ARBA00009477"/>
    </source>
</evidence>
<accession>A0A844GVY7</accession>
<dbReference type="AlphaFoldDB" id="A0A844GVY7"/>
<evidence type="ECO:0000313" key="7">
    <source>
        <dbReference type="Proteomes" id="UP000437131"/>
    </source>
</evidence>
<name>A0A844GVY7_9CHRO</name>
<dbReference type="Gene3D" id="1.10.287.470">
    <property type="entry name" value="Helix hairpin bin"/>
    <property type="match status" value="1"/>
</dbReference>
<dbReference type="Proteomes" id="UP000437131">
    <property type="component" value="Unassembled WGS sequence"/>
</dbReference>
<dbReference type="PROSITE" id="PS51257">
    <property type="entry name" value="PROKAR_LIPOPROTEIN"/>
    <property type="match status" value="1"/>
</dbReference>
<gene>
    <name evidence="6" type="ORF">GGC33_17190</name>
</gene>
<dbReference type="EMBL" id="WMIA01000040">
    <property type="protein sequence ID" value="MTF40644.1"/>
    <property type="molecule type" value="Genomic_DNA"/>
</dbReference>
<dbReference type="Gene3D" id="2.40.30.170">
    <property type="match status" value="1"/>
</dbReference>
<dbReference type="SUPFAM" id="SSF111369">
    <property type="entry name" value="HlyD-like secretion proteins"/>
    <property type="match status" value="3"/>
</dbReference>
<dbReference type="InterPro" id="IPR006143">
    <property type="entry name" value="RND_pump_MFP"/>
</dbReference>
<evidence type="ECO:0000259" key="4">
    <source>
        <dbReference type="Pfam" id="PF25876"/>
    </source>
</evidence>
<comment type="caution">
    <text evidence="6">The sequence shown here is derived from an EMBL/GenBank/DDBJ whole genome shotgun (WGS) entry which is preliminary data.</text>
</comment>
<dbReference type="NCBIfam" id="TIGR01730">
    <property type="entry name" value="RND_mfp"/>
    <property type="match status" value="1"/>
</dbReference>
<feature type="coiled-coil region" evidence="3">
    <location>
        <begin position="140"/>
        <end position="268"/>
    </location>
</feature>
<dbReference type="Gene3D" id="2.40.50.100">
    <property type="match status" value="2"/>
</dbReference>
<feature type="domain" description="Multidrug resistance protein MdtA-like barrel-sandwich hybrid" evidence="5">
    <location>
        <begin position="65"/>
        <end position="304"/>
    </location>
</feature>
<dbReference type="InterPro" id="IPR058624">
    <property type="entry name" value="MdtA-like_HH"/>
</dbReference>
<dbReference type="Pfam" id="PF25917">
    <property type="entry name" value="BSH_RND"/>
    <property type="match status" value="1"/>
</dbReference>
<dbReference type="PANTHER" id="PTHR30469:SF39">
    <property type="entry name" value="SLL0180 PROTEIN"/>
    <property type="match status" value="1"/>
</dbReference>
<dbReference type="GO" id="GO:1990961">
    <property type="term" value="P:xenobiotic detoxification by transmembrane export across the plasma membrane"/>
    <property type="evidence" value="ECO:0007669"/>
    <property type="project" value="InterPro"/>
</dbReference>
<evidence type="ECO:0000313" key="6">
    <source>
        <dbReference type="EMBL" id="MTF40644.1"/>
    </source>
</evidence>
<dbReference type="GO" id="GO:0019898">
    <property type="term" value="C:extrinsic component of membrane"/>
    <property type="evidence" value="ECO:0007669"/>
    <property type="project" value="InterPro"/>
</dbReference>
<evidence type="ECO:0000259" key="5">
    <source>
        <dbReference type="Pfam" id="PF25917"/>
    </source>
</evidence>
<dbReference type="GO" id="GO:0015562">
    <property type="term" value="F:efflux transmembrane transporter activity"/>
    <property type="evidence" value="ECO:0007669"/>
    <property type="project" value="TreeGrafter"/>
</dbReference>
<dbReference type="InterPro" id="IPR030190">
    <property type="entry name" value="MacA_alpha-hairpin_sf"/>
</dbReference>
<proteinExistence type="inferred from homology"/>
<keyword evidence="2 3" id="KW-0175">Coiled coil</keyword>
<dbReference type="RefSeq" id="WP_155084719.1">
    <property type="nucleotide sequence ID" value="NZ_WMIA01000040.1"/>
</dbReference>
<organism evidence="6 7">
    <name type="scientific">Cyanobacterium aponinum 0216</name>
    <dbReference type="NCBI Taxonomy" id="2676140"/>
    <lineage>
        <taxon>Bacteria</taxon>
        <taxon>Bacillati</taxon>
        <taxon>Cyanobacteriota</taxon>
        <taxon>Cyanophyceae</taxon>
        <taxon>Oscillatoriophycideae</taxon>
        <taxon>Chroococcales</taxon>
        <taxon>Geminocystaceae</taxon>
        <taxon>Cyanobacterium</taxon>
    </lineage>
</organism>
<protein>
    <submittedName>
        <fullName evidence="6">Efflux RND transporter periplasmic adaptor subunit</fullName>
    </submittedName>
</protein>
<dbReference type="InterPro" id="IPR058625">
    <property type="entry name" value="MdtA-like_BSH"/>
</dbReference>
<evidence type="ECO:0000256" key="2">
    <source>
        <dbReference type="ARBA" id="ARBA00023054"/>
    </source>
</evidence>
<reference evidence="6 7" key="1">
    <citation type="submission" date="2019-11" db="EMBL/GenBank/DDBJ databases">
        <title>Isolation of a new High Light Tolerant Cyanobacteria.</title>
        <authorList>
            <person name="Dobson Z."/>
            <person name="Vaughn N."/>
            <person name="Vaughn M."/>
            <person name="Fromme P."/>
            <person name="Mazor Y."/>
        </authorList>
    </citation>
    <scope>NUCLEOTIDE SEQUENCE [LARGE SCALE GENOMIC DNA]</scope>
    <source>
        <strain evidence="6 7">0216</strain>
    </source>
</reference>
<dbReference type="GO" id="GO:1990195">
    <property type="term" value="C:macrolide transmembrane transporter complex"/>
    <property type="evidence" value="ECO:0007669"/>
    <property type="project" value="InterPro"/>
</dbReference>
<comment type="similarity">
    <text evidence="1">Belongs to the membrane fusion protein (MFP) (TC 8.A.1) family.</text>
</comment>
<feature type="domain" description="Multidrug resistance protein MdtA-like alpha-helical hairpin" evidence="4">
    <location>
        <begin position="154"/>
        <end position="217"/>
    </location>
</feature>
<dbReference type="Pfam" id="PF25876">
    <property type="entry name" value="HH_MFP_RND"/>
    <property type="match status" value="1"/>
</dbReference>
<dbReference type="Gene3D" id="6.10.140.1990">
    <property type="match status" value="1"/>
</dbReference>
<dbReference type="Gene3D" id="2.40.420.20">
    <property type="match status" value="1"/>
</dbReference>
<sequence>MNKKTFFRHKMLTSISLITLLTYGCGSENSSAPQPKAIPVSTTVLNSSTLIDSTEFVGSLEAVERVNLAPKINGRIMNIFVEEGAIVNRGQLIAELEPEQQQEDVNAATANIQAQVAAYNQSLADLRQTEAQRDSSSSDVARLKASVSSAQANLKTAEANLESAIADLDLAQVNYERSVFLVEQGVLPKQDLDDKTRDLNSIKANVEAQRKTVDAFRSNVASAQEALKSAQSNFAAAQERVESAKANVARSQANIEQAQSNRGSIEQNLAFTRLIAPIDGIVGDFAEFKVGDFLNVGQTLTTITNNRRFHLNLNIPTENLDNLRLGLPVEIIKADGSVGVKGAVTYIAPLVNQDNQSINIKITFENDGTLKDQQYVRTRLIWDTKPGILVPTNVVTSLGGQKFVFVAREGKSNDDKTTMMAHQVPIQVQGIQGQDYQVTSGIQQGDRIITNRILDLRDKTPISLQEVTSQVN</sequence>
<dbReference type="GO" id="GO:0030313">
    <property type="term" value="C:cell envelope"/>
    <property type="evidence" value="ECO:0007669"/>
    <property type="project" value="UniProtKB-SubCell"/>
</dbReference>